<evidence type="ECO:0000259" key="5">
    <source>
        <dbReference type="SMART" id="SM00478"/>
    </source>
</evidence>
<dbReference type="SUPFAM" id="SSF48150">
    <property type="entry name" value="DNA-glycosylase"/>
    <property type="match status" value="1"/>
</dbReference>
<evidence type="ECO:0000313" key="6">
    <source>
        <dbReference type="EMBL" id="RPB07833.1"/>
    </source>
</evidence>
<keyword evidence="7" id="KW-1185">Reference proteome</keyword>
<feature type="region of interest" description="Disordered" evidence="4">
    <location>
        <begin position="346"/>
        <end position="366"/>
    </location>
</feature>
<dbReference type="SMART" id="SM00478">
    <property type="entry name" value="ENDO3c"/>
    <property type="match status" value="1"/>
</dbReference>
<accession>A0A3N4KBI3</accession>
<reference evidence="6 7" key="1">
    <citation type="journal article" date="2018" name="Nat. Ecol. Evol.">
        <title>Pezizomycetes genomes reveal the molecular basis of ectomycorrhizal truffle lifestyle.</title>
        <authorList>
            <person name="Murat C."/>
            <person name="Payen T."/>
            <person name="Noel B."/>
            <person name="Kuo A."/>
            <person name="Morin E."/>
            <person name="Chen J."/>
            <person name="Kohler A."/>
            <person name="Krizsan K."/>
            <person name="Balestrini R."/>
            <person name="Da Silva C."/>
            <person name="Montanini B."/>
            <person name="Hainaut M."/>
            <person name="Levati E."/>
            <person name="Barry K.W."/>
            <person name="Belfiori B."/>
            <person name="Cichocki N."/>
            <person name="Clum A."/>
            <person name="Dockter R.B."/>
            <person name="Fauchery L."/>
            <person name="Guy J."/>
            <person name="Iotti M."/>
            <person name="Le Tacon F."/>
            <person name="Lindquist E.A."/>
            <person name="Lipzen A."/>
            <person name="Malagnac F."/>
            <person name="Mello A."/>
            <person name="Molinier V."/>
            <person name="Miyauchi S."/>
            <person name="Poulain J."/>
            <person name="Riccioni C."/>
            <person name="Rubini A."/>
            <person name="Sitrit Y."/>
            <person name="Splivallo R."/>
            <person name="Traeger S."/>
            <person name="Wang M."/>
            <person name="Zifcakova L."/>
            <person name="Wipf D."/>
            <person name="Zambonelli A."/>
            <person name="Paolocci F."/>
            <person name="Nowrousian M."/>
            <person name="Ottonello S."/>
            <person name="Baldrian P."/>
            <person name="Spatafora J.W."/>
            <person name="Henrissat B."/>
            <person name="Nagy L.G."/>
            <person name="Aury J.M."/>
            <person name="Wincker P."/>
            <person name="Grigoriev I.V."/>
            <person name="Bonfante P."/>
            <person name="Martin F.M."/>
        </authorList>
    </citation>
    <scope>NUCLEOTIDE SEQUENCE [LARGE SCALE GENOMIC DNA]</scope>
    <source>
        <strain evidence="6 7">CCBAS932</strain>
    </source>
</reference>
<keyword evidence="3" id="KW-0234">DNA repair</keyword>
<dbReference type="EMBL" id="ML119174">
    <property type="protein sequence ID" value="RPB07833.1"/>
    <property type="molecule type" value="Genomic_DNA"/>
</dbReference>
<feature type="compositionally biased region" description="Low complexity" evidence="4">
    <location>
        <begin position="92"/>
        <end position="109"/>
    </location>
</feature>
<sequence length="366" mass="38258">MVATTRSKGNLTLLPKASKAGITKRSKSTSANALSSRLAHDGSTTPTPAVAKAMATPSSQTPNVAVPIARPASLTATNALLVSPPLAPTQVSPHASAASPSPSGSTTTTSDILKAGIAHLLSVEPKLAPLIESHPCALFSPAGLAEPVDPFYSLMSGIISQQISSAAARSIKSKFISLFQPALENAGLTFPTPAMVLGCSQEFLRTGGLSTRKAEYAHSLAETFVGGDLSAEILSSASDEEVVRRLVAVKGIGAWSAEMFLMFGLKRMDVFSLGDLGIQRGQAVIAGRDVGKLKNGGKGKWKYMSEEDMIKHSEPFRPYRSLYMWYLWKASDVSVESLKNTTSSSGAAAAAAKKKKAPAKKASGPE</sequence>
<gene>
    <name evidence="6" type="ORF">P167DRAFT_539803</name>
</gene>
<dbReference type="GO" id="GO:0032993">
    <property type="term" value="C:protein-DNA complex"/>
    <property type="evidence" value="ECO:0007669"/>
    <property type="project" value="TreeGrafter"/>
</dbReference>
<proteinExistence type="inferred from homology"/>
<dbReference type="GO" id="GO:0043916">
    <property type="term" value="F:DNA-7-methylguanine glycosylase activity"/>
    <property type="evidence" value="ECO:0007669"/>
    <property type="project" value="TreeGrafter"/>
</dbReference>
<dbReference type="STRING" id="1392247.A0A3N4KBI3"/>
<evidence type="ECO:0000256" key="3">
    <source>
        <dbReference type="ARBA" id="ARBA00023204"/>
    </source>
</evidence>
<feature type="region of interest" description="Disordered" evidence="4">
    <location>
        <begin position="1"/>
        <end position="50"/>
    </location>
</feature>
<evidence type="ECO:0000256" key="4">
    <source>
        <dbReference type="SAM" id="MobiDB-lite"/>
    </source>
</evidence>
<name>A0A3N4KBI3_9PEZI</name>
<dbReference type="CDD" id="cd00056">
    <property type="entry name" value="ENDO3c"/>
    <property type="match status" value="1"/>
</dbReference>
<dbReference type="FunFam" id="1.10.340.30:FF:000004">
    <property type="entry name" value="DNA-3-methyladenine glycosylase II"/>
    <property type="match status" value="1"/>
</dbReference>
<dbReference type="GO" id="GO:0005634">
    <property type="term" value="C:nucleus"/>
    <property type="evidence" value="ECO:0007669"/>
    <property type="project" value="TreeGrafter"/>
</dbReference>
<dbReference type="Gene3D" id="1.10.1670.40">
    <property type="match status" value="1"/>
</dbReference>
<evidence type="ECO:0000256" key="2">
    <source>
        <dbReference type="ARBA" id="ARBA00022763"/>
    </source>
</evidence>
<dbReference type="GO" id="GO:0008725">
    <property type="term" value="F:DNA-3-methyladenine glycosylase activity"/>
    <property type="evidence" value="ECO:0007669"/>
    <property type="project" value="TreeGrafter"/>
</dbReference>
<dbReference type="InterPro" id="IPR011257">
    <property type="entry name" value="DNA_glycosylase"/>
</dbReference>
<dbReference type="OrthoDB" id="415889at2759"/>
<feature type="region of interest" description="Disordered" evidence="4">
    <location>
        <begin position="90"/>
        <end position="109"/>
    </location>
</feature>
<dbReference type="PANTHER" id="PTHR43003">
    <property type="entry name" value="DNA-3-METHYLADENINE GLYCOSYLASE"/>
    <property type="match status" value="1"/>
</dbReference>
<dbReference type="PANTHER" id="PTHR43003:SF5">
    <property type="entry name" value="DNA-3-METHYLADENINE GLYCOSYLASE"/>
    <property type="match status" value="1"/>
</dbReference>
<keyword evidence="2" id="KW-0227">DNA damage</keyword>
<organism evidence="6 7">
    <name type="scientific">Morchella conica CCBAS932</name>
    <dbReference type="NCBI Taxonomy" id="1392247"/>
    <lineage>
        <taxon>Eukaryota</taxon>
        <taxon>Fungi</taxon>
        <taxon>Dikarya</taxon>
        <taxon>Ascomycota</taxon>
        <taxon>Pezizomycotina</taxon>
        <taxon>Pezizomycetes</taxon>
        <taxon>Pezizales</taxon>
        <taxon>Morchellaceae</taxon>
        <taxon>Morchella</taxon>
    </lineage>
</organism>
<evidence type="ECO:0000313" key="7">
    <source>
        <dbReference type="Proteomes" id="UP000277580"/>
    </source>
</evidence>
<comment type="similarity">
    <text evidence="1">Belongs to the alkylbase DNA glycosidase AlkA family.</text>
</comment>
<dbReference type="InterPro" id="IPR003265">
    <property type="entry name" value="HhH-GPD_domain"/>
</dbReference>
<dbReference type="FunCoup" id="A0A3N4KBI3">
    <property type="interactions" value="66"/>
</dbReference>
<dbReference type="Gene3D" id="1.10.340.30">
    <property type="entry name" value="Hypothetical protein, domain 2"/>
    <property type="match status" value="1"/>
</dbReference>
<dbReference type="Pfam" id="PF00730">
    <property type="entry name" value="HhH-GPD"/>
    <property type="match status" value="1"/>
</dbReference>
<dbReference type="GO" id="GO:0006307">
    <property type="term" value="P:DNA alkylation repair"/>
    <property type="evidence" value="ECO:0007669"/>
    <property type="project" value="TreeGrafter"/>
</dbReference>
<dbReference type="InParanoid" id="A0A3N4KBI3"/>
<dbReference type="GO" id="GO:0032131">
    <property type="term" value="F:alkylated DNA binding"/>
    <property type="evidence" value="ECO:0007669"/>
    <property type="project" value="TreeGrafter"/>
</dbReference>
<protein>
    <submittedName>
        <fullName evidence="6">DNA glycosylase</fullName>
    </submittedName>
</protein>
<dbReference type="AlphaFoldDB" id="A0A3N4KBI3"/>
<feature type="domain" description="HhH-GPD" evidence="5">
    <location>
        <begin position="159"/>
        <end position="332"/>
    </location>
</feature>
<feature type="compositionally biased region" description="Polar residues" evidence="4">
    <location>
        <begin position="1"/>
        <end position="10"/>
    </location>
</feature>
<dbReference type="Proteomes" id="UP000277580">
    <property type="component" value="Unassembled WGS sequence"/>
</dbReference>
<dbReference type="GO" id="GO:0006285">
    <property type="term" value="P:base-excision repair, AP site formation"/>
    <property type="evidence" value="ECO:0007669"/>
    <property type="project" value="TreeGrafter"/>
</dbReference>
<evidence type="ECO:0000256" key="1">
    <source>
        <dbReference type="ARBA" id="ARBA00010817"/>
    </source>
</evidence>
<dbReference type="InterPro" id="IPR051912">
    <property type="entry name" value="Alkylbase_DNA_Glycosylase/TA"/>
</dbReference>